<feature type="transmembrane region" description="Helical" evidence="12">
    <location>
        <begin position="12"/>
        <end position="28"/>
    </location>
</feature>
<reference evidence="13" key="1">
    <citation type="submission" date="2010-08" db="EMBL/GenBank/DDBJ databases">
        <authorList>
            <person name="Chen W.-J."/>
            <person name="Bu Y."/>
            <person name="Carapelli A."/>
            <person name="Luan Y.-X."/>
        </authorList>
    </citation>
    <scope>NUCLEOTIDE SEQUENCE</scope>
</reference>
<keyword evidence="7 12" id="KW-1133">Transmembrane helix</keyword>
<keyword evidence="5 12" id="KW-0812">Transmembrane</keyword>
<sequence length="215" mass="25482">MGLFSVFDPSISYFGFIFFSFFFILFFYYSFYWLNFGFMDMFLFFLFFIYNDLSSLLSRGRAYFFLLFFFFLFFNNFFGLFPYFFTSSSSLCFTFSLSFSLWFSYIVYLWFVKLNEALSHLIPLGTPFFLMSFMVFIESLSLLIRPITLSVRLMANMVAGHLLLTLLGGSLLTSGGLFFGFFFYWIFIVFLELGVSIIQAYVFSMLVSLYFMESN</sequence>
<feature type="transmembrane region" description="Helical" evidence="12">
    <location>
        <begin position="117"/>
        <end position="137"/>
    </location>
</feature>
<organism evidence="13">
    <name type="scientific">Sinentomon erythranum</name>
    <dbReference type="NCBI Taxonomy" id="289455"/>
    <lineage>
        <taxon>Eukaryota</taxon>
        <taxon>Metazoa</taxon>
        <taxon>Ecdysozoa</taxon>
        <taxon>Arthropoda</taxon>
        <taxon>Hexapoda</taxon>
        <taxon>Protura</taxon>
        <taxon>Sinentomata</taxon>
        <taxon>Sinentomidae</taxon>
        <taxon>Sinentomon</taxon>
    </lineage>
</organism>
<evidence type="ECO:0000313" key="13">
    <source>
        <dbReference type="EMBL" id="ADN32959.1"/>
    </source>
</evidence>
<dbReference type="InterPro" id="IPR035908">
    <property type="entry name" value="F0_ATP_A_sf"/>
</dbReference>
<dbReference type="CTD" id="4508"/>
<evidence type="ECO:0000256" key="11">
    <source>
        <dbReference type="RuleBase" id="RU004450"/>
    </source>
</evidence>
<dbReference type="GO" id="GO:0046933">
    <property type="term" value="F:proton-transporting ATP synthase activity, rotational mechanism"/>
    <property type="evidence" value="ECO:0007669"/>
    <property type="project" value="TreeGrafter"/>
</dbReference>
<feature type="transmembrane region" description="Helical" evidence="12">
    <location>
        <begin position="158"/>
        <end position="187"/>
    </location>
</feature>
<keyword evidence="10" id="KW-0066">ATP synthesis</keyword>
<comment type="similarity">
    <text evidence="2">Belongs to the ATPase A chain family.</text>
</comment>
<keyword evidence="6" id="KW-0375">Hydrogen ion transport</keyword>
<dbReference type="Pfam" id="PF00119">
    <property type="entry name" value="ATP-synt_A"/>
    <property type="match status" value="1"/>
</dbReference>
<evidence type="ECO:0000256" key="2">
    <source>
        <dbReference type="ARBA" id="ARBA00006810"/>
    </source>
</evidence>
<comment type="subcellular location">
    <subcellularLocation>
        <location evidence="1">Membrane</location>
        <topology evidence="1">Multi-pass membrane protein</topology>
    </subcellularLocation>
    <subcellularLocation>
        <location evidence="11">Mitochondrion inner membrane</location>
        <topology evidence="11">Multi-pass membrane protein</topology>
    </subcellularLocation>
</comment>
<evidence type="ECO:0000256" key="9">
    <source>
        <dbReference type="ARBA" id="ARBA00023136"/>
    </source>
</evidence>
<evidence type="ECO:0000256" key="1">
    <source>
        <dbReference type="ARBA" id="ARBA00004141"/>
    </source>
</evidence>
<dbReference type="SUPFAM" id="SSF81336">
    <property type="entry name" value="F1F0 ATP synthase subunit A"/>
    <property type="match status" value="1"/>
</dbReference>
<reference evidence="13" key="2">
    <citation type="journal article" date="2011" name="BMC Evol. Biol.">
        <title>The mitochondrial genome of Sinentomon erythranum (Arthropoda: Hexapoda: Protura): an example of highly divergent evolution.</title>
        <authorList>
            <person name="Chen W.J."/>
            <person name="Bu Y."/>
            <person name="Carapelli A."/>
            <person name="Dallai R."/>
            <person name="Li S."/>
            <person name="Yin W.Y."/>
            <person name="Luan Y.X."/>
        </authorList>
    </citation>
    <scope>NUCLEOTIDE SEQUENCE</scope>
</reference>
<gene>
    <name evidence="13" type="primary">atp6</name>
</gene>
<keyword evidence="8" id="KW-0406">Ion transport</keyword>
<protein>
    <recommendedName>
        <fullName evidence="11">ATP synthase subunit a</fullName>
    </recommendedName>
</protein>
<dbReference type="Gene3D" id="1.20.120.220">
    <property type="entry name" value="ATP synthase, F0 complex, subunit A"/>
    <property type="match status" value="1"/>
</dbReference>
<dbReference type="InterPro" id="IPR000568">
    <property type="entry name" value="ATP_synth_F0_asu"/>
</dbReference>
<dbReference type="GeneID" id="11123050"/>
<proteinExistence type="inferred from homology"/>
<dbReference type="EMBL" id="HQ199311">
    <property type="protein sequence ID" value="ADN32959.1"/>
    <property type="molecule type" value="Genomic_DNA"/>
</dbReference>
<evidence type="ECO:0000256" key="10">
    <source>
        <dbReference type="ARBA" id="ARBA00023310"/>
    </source>
</evidence>
<dbReference type="GO" id="GO:0045259">
    <property type="term" value="C:proton-transporting ATP synthase complex"/>
    <property type="evidence" value="ECO:0007669"/>
    <property type="project" value="UniProtKB-KW"/>
</dbReference>
<evidence type="ECO:0000256" key="8">
    <source>
        <dbReference type="ARBA" id="ARBA00023065"/>
    </source>
</evidence>
<dbReference type="PROSITE" id="PS00449">
    <property type="entry name" value="ATPASE_A"/>
    <property type="match status" value="1"/>
</dbReference>
<evidence type="ECO:0000256" key="6">
    <source>
        <dbReference type="ARBA" id="ARBA00022781"/>
    </source>
</evidence>
<evidence type="ECO:0000256" key="5">
    <source>
        <dbReference type="ARBA" id="ARBA00022692"/>
    </source>
</evidence>
<dbReference type="CDD" id="cd00310">
    <property type="entry name" value="ATP-synt_Fo_a_6"/>
    <property type="match status" value="1"/>
</dbReference>
<evidence type="ECO:0000256" key="12">
    <source>
        <dbReference type="SAM" id="Phobius"/>
    </source>
</evidence>
<dbReference type="RefSeq" id="YP_004841752.1">
    <property type="nucleotide sequence ID" value="NC_015982.1"/>
</dbReference>
<keyword evidence="3" id="KW-0813">Transport</keyword>
<geneLocation type="mitochondrion" evidence="13"/>
<dbReference type="PRINTS" id="PR00123">
    <property type="entry name" value="ATPASEA"/>
</dbReference>
<name>G3D5N2_9HEXA</name>
<keyword evidence="9 12" id="KW-0472">Membrane</keyword>
<feature type="transmembrane region" description="Helical" evidence="12">
    <location>
        <begin position="62"/>
        <end position="84"/>
    </location>
</feature>
<accession>G3D5N2</accession>
<evidence type="ECO:0000256" key="3">
    <source>
        <dbReference type="ARBA" id="ARBA00022448"/>
    </source>
</evidence>
<feature type="transmembrane region" description="Helical" evidence="12">
    <location>
        <begin position="91"/>
        <end position="111"/>
    </location>
</feature>
<dbReference type="InterPro" id="IPR045083">
    <property type="entry name" value="ATP_synth_F0_asu_bact/mt"/>
</dbReference>
<dbReference type="AlphaFoldDB" id="G3D5N2"/>
<keyword evidence="13" id="KW-0496">Mitochondrion</keyword>
<dbReference type="PANTHER" id="PTHR11410:SF0">
    <property type="entry name" value="ATP SYNTHASE SUBUNIT A"/>
    <property type="match status" value="1"/>
</dbReference>
<keyword evidence="4" id="KW-0138">CF(0)</keyword>
<dbReference type="InterPro" id="IPR023011">
    <property type="entry name" value="ATP_synth_F0_asu_AS"/>
</dbReference>
<evidence type="ECO:0000256" key="7">
    <source>
        <dbReference type="ARBA" id="ARBA00022989"/>
    </source>
</evidence>
<dbReference type="PANTHER" id="PTHR11410">
    <property type="entry name" value="ATP SYNTHASE SUBUNIT A"/>
    <property type="match status" value="1"/>
</dbReference>
<feature type="transmembrane region" description="Helical" evidence="12">
    <location>
        <begin position="33"/>
        <end position="50"/>
    </location>
</feature>
<dbReference type="GO" id="GO:0005743">
    <property type="term" value="C:mitochondrial inner membrane"/>
    <property type="evidence" value="ECO:0007669"/>
    <property type="project" value="UniProtKB-SubCell"/>
</dbReference>
<feature type="transmembrane region" description="Helical" evidence="12">
    <location>
        <begin position="193"/>
        <end position="212"/>
    </location>
</feature>
<dbReference type="NCBIfam" id="TIGR01131">
    <property type="entry name" value="ATP_synt_6_or_A"/>
    <property type="match status" value="1"/>
</dbReference>
<evidence type="ECO:0000256" key="4">
    <source>
        <dbReference type="ARBA" id="ARBA00022547"/>
    </source>
</evidence>